<evidence type="ECO:0000313" key="2">
    <source>
        <dbReference type="EMBL" id="MBC3439977.1"/>
    </source>
</evidence>
<comment type="caution">
    <text evidence="2">The sequence shown here is derived from an EMBL/GenBank/DDBJ whole genome shotgun (WGS) entry which is preliminary data.</text>
</comment>
<dbReference type="EMBL" id="JABWRE020000001">
    <property type="protein sequence ID" value="MBV4535782.1"/>
    <property type="molecule type" value="Genomic_DNA"/>
</dbReference>
<name>A0A923FXL6_9PSED</name>
<proteinExistence type="predicted"/>
<dbReference type="SUPFAM" id="SSF159245">
    <property type="entry name" value="AttH-like"/>
    <property type="match status" value="1"/>
</dbReference>
<reference evidence="2" key="2">
    <citation type="submission" date="2020-07" db="EMBL/GenBank/DDBJ databases">
        <authorList>
            <person name="Lood C."/>
            <person name="Girard L."/>
        </authorList>
    </citation>
    <scope>NUCLEOTIDE SEQUENCE</scope>
    <source>
        <strain evidence="2">SWRI10</strain>
    </source>
</reference>
<reference evidence="2" key="1">
    <citation type="journal article" date="2020" name="Microorganisms">
        <title>Reliable Identification of Environmental Pseudomonas Isolates Using the rpoD Gene.</title>
        <authorList>
            <consortium name="The Broad Institute Genome Sequencing Platform"/>
            <person name="Girard L."/>
            <person name="Lood C."/>
            <person name="Rokni-Zadeh H."/>
            <person name="van Noort V."/>
            <person name="Lavigne R."/>
            <person name="De Mot R."/>
        </authorList>
    </citation>
    <scope>NUCLEOTIDE SEQUENCE</scope>
    <source>
        <strain evidence="2">SWRI10</strain>
    </source>
</reference>
<dbReference type="PANTHER" id="PTHR38591:SF1">
    <property type="entry name" value="BLL1000 PROTEIN"/>
    <property type="match status" value="1"/>
</dbReference>
<dbReference type="PANTHER" id="PTHR38591">
    <property type="entry name" value="HYDROLASE"/>
    <property type="match status" value="1"/>
</dbReference>
<dbReference type="Gene3D" id="2.40.370.10">
    <property type="entry name" value="AttH-like domain"/>
    <property type="match status" value="2"/>
</dbReference>
<dbReference type="InterPro" id="IPR023374">
    <property type="entry name" value="AttH-like_dom_sf"/>
</dbReference>
<dbReference type="EMBL" id="JABWRE010000002">
    <property type="protein sequence ID" value="MBC3439977.1"/>
    <property type="molecule type" value="Genomic_DNA"/>
</dbReference>
<dbReference type="RefSeq" id="WP_186553545.1">
    <property type="nucleotide sequence ID" value="NZ_JABWRE020000001.1"/>
</dbReference>
<reference evidence="3" key="3">
    <citation type="submission" date="2021-06" db="EMBL/GenBank/DDBJ databases">
        <title>Updating the genus Pseudomonas: Description of 43 new species and partition of the Pseudomonas putida group.</title>
        <authorList>
            <person name="Girard L."/>
            <person name="Lood C."/>
            <person name="Vandamme P."/>
            <person name="Rokni-Zadeh H."/>
            <person name="Van Noort V."/>
            <person name="Hofte M."/>
            <person name="Lavigne R."/>
            <person name="De Mot R."/>
        </authorList>
    </citation>
    <scope>NUCLEOTIDE SEQUENCE</scope>
    <source>
        <strain evidence="3">SWRI10</strain>
    </source>
</reference>
<dbReference type="Pfam" id="PF17186">
    <property type="entry name" value="Lipocalin_9"/>
    <property type="match status" value="1"/>
</dbReference>
<evidence type="ECO:0000313" key="3">
    <source>
        <dbReference type="EMBL" id="MBV4535782.1"/>
    </source>
</evidence>
<evidence type="ECO:0000259" key="1">
    <source>
        <dbReference type="Pfam" id="PF07143"/>
    </source>
</evidence>
<organism evidence="2">
    <name type="scientific">Pseudomonas urmiensis</name>
    <dbReference type="NCBI Taxonomy" id="2745493"/>
    <lineage>
        <taxon>Bacteria</taxon>
        <taxon>Pseudomonadati</taxon>
        <taxon>Pseudomonadota</taxon>
        <taxon>Gammaproteobacteria</taxon>
        <taxon>Pseudomonadales</taxon>
        <taxon>Pseudomonadaceae</taxon>
        <taxon>Pseudomonas</taxon>
    </lineage>
</organism>
<accession>A0A923FXL6</accession>
<feature type="domain" description="AttH" evidence="1">
    <location>
        <begin position="81"/>
        <end position="249"/>
    </location>
</feature>
<sequence length="375" mass="41537">MKARTWTRSRRLAIKQRENSRASTGAWLLLGSLLLGGCEPPAPEPKSFAGLGQQAGAYRPVTPNPELVFPRDHGAHDGFRIEWWYITANLQDAQGRDWGAQWTLFRSALRPGPETANWVSPNLWMGHAALTGPGSHQVSETLARGGVGQAGVQAQPFRAWIDDWSLQGTDGIGQLDMRASGKGFRYQLKLVSGGPLVLHGVKGYSEKSGKGQASYYYSQPFYRVSGEVEREGHRVVVTGQAWLDREWSSQPLAPGQSGWDWFSLHLASGAKLMLFQVREAQGQPYRAGTWISAQGEAQPLLGEQIELQPLAFTLQDNGKRLPTRWRIRLPAQGLDVQVEALHSKAWMTTRFPYWEGPVRVSGGVQGKGYLEMTGY</sequence>
<dbReference type="Pfam" id="PF07143">
    <property type="entry name" value="CrtC"/>
    <property type="match status" value="1"/>
</dbReference>
<gene>
    <name evidence="3" type="ORF">HU737_007325</name>
    <name evidence="2" type="ORF">HU737_04730</name>
</gene>
<dbReference type="Proteomes" id="UP000599879">
    <property type="component" value="Unassembled WGS sequence"/>
</dbReference>
<dbReference type="AlphaFoldDB" id="A0A923FXL6"/>
<dbReference type="InterPro" id="IPR010791">
    <property type="entry name" value="AttH_dom"/>
</dbReference>
<protein>
    <submittedName>
        <fullName evidence="2">Iron ABC transporter permease</fullName>
    </submittedName>
</protein>